<feature type="compositionally biased region" description="Pro residues" evidence="1">
    <location>
        <begin position="1274"/>
        <end position="1291"/>
    </location>
</feature>
<feature type="compositionally biased region" description="Polar residues" evidence="1">
    <location>
        <begin position="1238"/>
        <end position="1261"/>
    </location>
</feature>
<dbReference type="RefSeq" id="XP_029221676.1">
    <property type="nucleotide sequence ID" value="XM_029358764.1"/>
</dbReference>
<comment type="caution">
    <text evidence="2">The sequence shown here is derived from an EMBL/GenBank/DDBJ whole genome shotgun (WGS) entry which is preliminary data.</text>
</comment>
<sequence length="2783" mass="289133">MSATTGAVGTSPSGMPVLASSPLTGFPLPPPPPGYLALGEVSPPHRGLRSPLFVPSASYHPTLRSPTGKQAGAHDFRGSGWPSSVPLNPLAPAFEPQQCFQQQMQLLQRLRAASTASGATTCSVKSTDGGPSLLSSPLLPDNRAPVGRAVSSVFPPQQHPGSPFLRWSSTGPSVAHSRPVASHPRLARPGTGGLSAEVADVFFPGGMLPRGAPTPVARESPVPFGPGPGSGGAGSCWLGGNRSGAQTSARGLDEGLAEVLDPAEANKMLLQLGRQLRLTHLQIQVVVRKAGSAGLRLNDLPAAFLKEHNAVLDIRSLGLLQIREVIAGMGRSLVLQTQEEPPLTGREASPVAPRTEGDACTGATSALPSSSSALPCSNAVAAPESAESGAAESKSIEGGGPTQGTSSSGETRESNGAAHSKTTKAIYSSSSPSSNALAWDDESRLTLKLGKPLPPVMKELLQHLLVSLVADALHHLSPAPFVAARPASFNSHRGLGNPSESSAQTLSPATTIGPAGSSPRLFPASQSPAILSPSPRDCSHSGSPAVPACRSHSETTQAITGGGKEEEPHRGPKAAAVGAPECEVGAGAGIVAGSPLLSGATSRGIPLQLLPTLWQLKYGLRCSLSAMLETCGYTSLKAFILEELPCLRICPLSSQVILCLTPTPPAPLNRKDPINVTPVPSAGKKGDPSGHNTPVPPSGHELPAQPNSTEAKGANCHEGLGPPNLDAHQQGATTSPLSSVKANRSTLDAVAAAAAAVQASGVSLPTLLVALSSSFRPAARGFAAGALAEAEGDCGARPMTSLLTQHMLRRFTRQDAPSEPTEERENATASAASGLGRKRFQDTQLFSHQGIQTDERYQQLRSDERRRTPQVPAGQHHRYSDSLVEALAKTAGESAVKSVLSRLHPPPGPHRSSALMPLPVVSGAKGKPMGSHADTSHSASLEFSSDKSVGMLPAPCANSSQLPMAFATATSGARGLVSRLHLHRMLYEVIAMACEKKGRRWARGEDLIELEEEMQQSEASAWKGRGPRPAGLGEARACPLASLSDVQTSGAEKGNPAKAASFSAFTFSASAGAPSRECEAAESGRRSMPPSLSAEFCDDRDGDDEEDSSSSGEEDLEDRAGSTNGFVGASLASAGGDAKDVGKTEGDENVEDATHGGPDGAMTDARLLRRRLKKREKKEKKRRKKEKLKALDEHELKQKRLLSLVDLLQLPPSPSATSPVPPLAPLAPSPAGRGDSLVTPTSRVSLPQTPSHSKQTDSAPSSPCPLSRRDADSPSPPEDPKQGPPTSPPPCASSAAVAAAPTPPPGETESVSAAVLADSNPADPVDSASKAAESLLPPPESPPPCPISQILLSLSDEEVAAELQQFHNRSVGVLVSAIKGEWERRFGPHTPSLQAYMEHFRVRQLKSLLLEVPNLLILGAGGNMRVSTLEHAMNFCNPFPPPTTVFLSHTGRKVTLPLTLTAPSPLPCFRAHSYTHEASSNCALTLHRDEAARAKVNDRARSLRGPKRESGGEPEEPKGRWNTGLDPSDLTGSGAPRDGEETEGERGAGRTLSGAARGARSDRGATEMSMDNAWRVQGGRGEAQSVEHGEARRDEGATGDGGKNSTQNVDFAYKQTTGGSAIGNGYSKAPLQLSPRSRNVMTTDIDVAPSVALPSLLSFGASHQIPASEAADAAFCRSALRPALGPRSEGQPLVAPPTVHATSTRFSKHDGHHRVRAETAETLWKAALMRRHAGDGTSGFPLGPAKLQPGYRKSSPGLVSLSRSATESIQGPGTAHNSCRDPMPSSSLAPTPQSHTGSSAHSMYCLSGTPGLCSAGPADPRRGPAFAYMLSKNGESPAAPPSGLGGPVGGPSLSSLASASKGFSPETMAGMERLLARFLLLDPTATTAAAAVAAALAASPPTQGLSRVAAAARPPAGPGNAVSALSCLLTPAVKTGHWLKRGPEGSQKEKILSLGSESGVGDGEDWCRGGFPHALDSRKPAMPSSVASSFARHQALPGCQSLTRGSLSSFVYPSLQRLSKATRDYAPLEGPGPEEGAGVQLPRPASLPPPSQLPPGLAGPSVAAPGAAAPPAYRSSEAVARAPEGHDKSAGHRLSGRDGPRMHSGALPRAHAPAPLGGTRLVPGKQSPRLRRRRHDQIAASLSASRSSYEVLAESAHAAAAGGAFPPPGDKRSEVLAMDQGPEGTATAGGSEAKRRPRAIEGLREARRAGKKAAKTLQTKHSVPPQSPTAPHPAARFAKPALRRRGGVFEPETRAPSDRQGPPGLSGSEPLHGRGKGDPDGREAGDDSKRKRESSACFLGHGNEGDAGLPKALDAHNREKGDVAANGGQAAAASIAPLPWSDARSPSVQAPTNKKRYTPRSLRPLRKHKKLSRTFQPLDASSPSCSPSRPWASSSSDKRLDDASTCTSRAQPACEPASCEAAERQGRTAETAICNGSREVPAPTDVHVRGVGSSLESQVGNEDGDDGKNATTTEHTLAERTVGGADAGREAPPGSGRKEPSGDEHARPRLGEETPDDVERRTMRGADETRPGGLGGHRAGLRTHKLKVNLPWTRLHPRRKTDRPSPRSGRRRAHDGKTEATETDADAVGNKAPVLGLPPASPLSPAKTRRSPEPNTSSFLASSSTFRALSSSCSPLCERSPGAAAQFVAGDARAQTMTPAGKDEWTGRLNRENRPGLSALNKLRREPRGRISPRGPGDRERGQEETKSAGLTRPASHAGGPPKDGRLLAAQAQGKGKSRRKHRSVEHPGAVDYTAASKKASPAQRATESNTGTPQWKPKASGS</sequence>
<protein>
    <recommendedName>
        <fullName evidence="4">HTH OST-type domain-containing protein</fullName>
    </recommendedName>
</protein>
<dbReference type="STRING" id="94643.A0A2A9MNY2"/>
<feature type="compositionally biased region" description="Basic and acidic residues" evidence="1">
    <location>
        <begin position="2496"/>
        <end position="2530"/>
    </location>
</feature>
<proteinExistence type="predicted"/>
<feature type="compositionally biased region" description="Low complexity" evidence="1">
    <location>
        <begin position="2323"/>
        <end position="2336"/>
    </location>
</feature>
<feature type="compositionally biased region" description="Basic and acidic residues" evidence="1">
    <location>
        <begin position="1137"/>
        <end position="1146"/>
    </location>
</feature>
<feature type="region of interest" description="Disordered" evidence="1">
    <location>
        <begin position="1494"/>
        <end position="1608"/>
    </location>
</feature>
<feature type="compositionally biased region" description="Basic and acidic residues" evidence="1">
    <location>
        <begin position="2313"/>
        <end position="2322"/>
    </location>
</feature>
<dbReference type="EMBL" id="NWUJ01000001">
    <property type="protein sequence ID" value="PFH37667.1"/>
    <property type="molecule type" value="Genomic_DNA"/>
</dbReference>
<dbReference type="KEGG" id="bbes:BESB_000090"/>
<feature type="compositionally biased region" description="Basic residues" evidence="1">
    <location>
        <begin position="1168"/>
        <end position="1187"/>
    </location>
</feature>
<feature type="region of interest" description="Disordered" evidence="1">
    <location>
        <begin position="169"/>
        <end position="191"/>
    </location>
</feature>
<feature type="compositionally biased region" description="Basic and acidic residues" evidence="1">
    <location>
        <begin position="2661"/>
        <end position="2674"/>
    </location>
</feature>
<evidence type="ECO:0000256" key="1">
    <source>
        <dbReference type="SAM" id="MobiDB-lite"/>
    </source>
</evidence>
<feature type="compositionally biased region" description="Low complexity" evidence="1">
    <location>
        <begin position="365"/>
        <end position="393"/>
    </location>
</feature>
<feature type="region of interest" description="Disordered" evidence="1">
    <location>
        <begin position="1735"/>
        <end position="1801"/>
    </location>
</feature>
<feature type="compositionally biased region" description="Pro residues" evidence="1">
    <location>
        <begin position="1336"/>
        <end position="1346"/>
    </location>
</feature>
<accession>A0A2A9MNY2</accession>
<feature type="compositionally biased region" description="Polar residues" evidence="1">
    <location>
        <begin position="1784"/>
        <end position="1801"/>
    </location>
</feature>
<feature type="compositionally biased region" description="Low complexity" evidence="1">
    <location>
        <begin position="2592"/>
        <end position="2606"/>
    </location>
</feature>
<feature type="compositionally biased region" description="Basic and acidic residues" evidence="1">
    <location>
        <begin position="2083"/>
        <end position="2101"/>
    </location>
</feature>
<evidence type="ECO:0008006" key="4">
    <source>
        <dbReference type="Google" id="ProtNLM"/>
    </source>
</evidence>
<reference evidence="2 3" key="1">
    <citation type="submission" date="2017-09" db="EMBL/GenBank/DDBJ databases">
        <title>Genome sequencing of Besnoitia besnoiti strain Bb-Ger1.</title>
        <authorList>
            <person name="Schares G."/>
            <person name="Venepally P."/>
            <person name="Lorenzi H.A."/>
        </authorList>
    </citation>
    <scope>NUCLEOTIDE SEQUENCE [LARGE SCALE GENOMIC DNA]</scope>
    <source>
        <strain evidence="2 3">Bb-Ger1</strain>
    </source>
</reference>
<feature type="compositionally biased region" description="Low complexity" evidence="1">
    <location>
        <begin position="2381"/>
        <end position="2395"/>
    </location>
</feature>
<feature type="compositionally biased region" description="Polar residues" evidence="1">
    <location>
        <begin position="842"/>
        <end position="852"/>
    </location>
</feature>
<feature type="compositionally biased region" description="Acidic residues" evidence="1">
    <location>
        <begin position="1096"/>
        <end position="1117"/>
    </location>
</feature>
<feature type="region of interest" description="Disordered" evidence="1">
    <location>
        <begin position="1078"/>
        <end position="1197"/>
    </location>
</feature>
<dbReference type="GeneID" id="40305072"/>
<feature type="compositionally biased region" description="Low complexity" evidence="1">
    <location>
        <begin position="2410"/>
        <end position="2420"/>
    </location>
</feature>
<feature type="compositionally biased region" description="Polar residues" evidence="1">
    <location>
        <begin position="730"/>
        <end position="739"/>
    </location>
</feature>
<feature type="region of interest" description="Disordered" evidence="1">
    <location>
        <begin position="814"/>
        <end position="880"/>
    </location>
</feature>
<gene>
    <name evidence="2" type="ORF">BESB_000090</name>
</gene>
<dbReference type="Proteomes" id="UP000224006">
    <property type="component" value="Chromosome I"/>
</dbReference>
<feature type="compositionally biased region" description="Basic and acidic residues" evidence="1">
    <location>
        <begin position="1585"/>
        <end position="1596"/>
    </location>
</feature>
<feature type="region of interest" description="Disordered" evidence="1">
    <location>
        <begin position="2157"/>
        <end position="2625"/>
    </location>
</feature>
<feature type="compositionally biased region" description="Polar residues" evidence="1">
    <location>
        <begin position="1761"/>
        <end position="1777"/>
    </location>
</feature>
<feature type="region of interest" description="Disordered" evidence="1">
    <location>
        <begin position="2648"/>
        <end position="2783"/>
    </location>
</feature>
<dbReference type="VEuPathDB" id="ToxoDB:BESB_000090"/>
<feature type="compositionally biased region" description="Low complexity" evidence="1">
    <location>
        <begin position="1549"/>
        <end position="1558"/>
    </location>
</feature>
<feature type="compositionally biased region" description="Polar residues" evidence="1">
    <location>
        <begin position="498"/>
        <end position="510"/>
    </location>
</feature>
<evidence type="ECO:0000313" key="2">
    <source>
        <dbReference type="EMBL" id="PFH37667.1"/>
    </source>
</evidence>
<feature type="compositionally biased region" description="Basic and acidic residues" evidence="1">
    <location>
        <begin position="1494"/>
        <end position="1519"/>
    </location>
</feature>
<feature type="region of interest" description="Disordered" evidence="1">
    <location>
        <begin position="668"/>
        <end position="739"/>
    </location>
</feature>
<feature type="region of interest" description="Disordered" evidence="1">
    <location>
        <begin position="2024"/>
        <end position="2134"/>
    </location>
</feature>
<feature type="compositionally biased region" description="Low complexity" evidence="1">
    <location>
        <begin position="2054"/>
        <end position="2072"/>
    </location>
</feature>
<feature type="compositionally biased region" description="Pro residues" evidence="1">
    <location>
        <begin position="1211"/>
        <end position="1228"/>
    </location>
</feature>
<feature type="region of interest" description="Disordered" evidence="1">
    <location>
        <begin position="492"/>
        <end position="573"/>
    </location>
</feature>
<organism evidence="2 3">
    <name type="scientific">Besnoitia besnoiti</name>
    <name type="common">Apicomplexan protozoan</name>
    <dbReference type="NCBI Taxonomy" id="94643"/>
    <lineage>
        <taxon>Eukaryota</taxon>
        <taxon>Sar</taxon>
        <taxon>Alveolata</taxon>
        <taxon>Apicomplexa</taxon>
        <taxon>Conoidasida</taxon>
        <taxon>Coccidia</taxon>
        <taxon>Eucoccidiorida</taxon>
        <taxon>Eimeriorina</taxon>
        <taxon>Sarcocystidae</taxon>
        <taxon>Besnoitia</taxon>
    </lineage>
</organism>
<feature type="compositionally biased region" description="Basic and acidic residues" evidence="1">
    <location>
        <begin position="2696"/>
        <end position="2707"/>
    </location>
</feature>
<feature type="compositionally biased region" description="Basic and acidic residues" evidence="1">
    <location>
        <begin position="1188"/>
        <end position="1197"/>
    </location>
</feature>
<feature type="compositionally biased region" description="Basic and acidic residues" evidence="1">
    <location>
        <begin position="2271"/>
        <end position="2294"/>
    </location>
</feature>
<feature type="compositionally biased region" description="Low complexity" evidence="1">
    <location>
        <begin position="2616"/>
        <end position="2625"/>
    </location>
</feature>
<feature type="compositionally biased region" description="Basic and acidic residues" evidence="1">
    <location>
        <begin position="853"/>
        <end position="867"/>
    </location>
</feature>
<evidence type="ECO:0000313" key="3">
    <source>
        <dbReference type="Proteomes" id="UP000224006"/>
    </source>
</evidence>
<feature type="region of interest" description="Disordered" evidence="1">
    <location>
        <begin position="1210"/>
        <end position="1346"/>
    </location>
</feature>
<keyword evidence="3" id="KW-1185">Reference proteome</keyword>
<feature type="region of interest" description="Disordered" evidence="1">
    <location>
        <begin position="337"/>
        <end position="437"/>
    </location>
</feature>
<feature type="compositionally biased region" description="Low complexity" evidence="1">
    <location>
        <begin position="2027"/>
        <end position="2044"/>
    </location>
</feature>
<name>A0A2A9MNY2_BESBE</name>
<dbReference type="OrthoDB" id="331542at2759"/>
<feature type="compositionally biased region" description="Basic and acidic residues" evidence="1">
    <location>
        <begin position="2192"/>
        <end position="2208"/>
    </location>
</feature>
<feature type="compositionally biased region" description="Polar residues" evidence="1">
    <location>
        <begin position="2764"/>
        <end position="2774"/>
    </location>
</feature>
<feature type="compositionally biased region" description="Basic residues" evidence="1">
    <location>
        <begin position="2353"/>
        <end position="2372"/>
    </location>
</feature>